<evidence type="ECO:0000313" key="3">
    <source>
        <dbReference type="Proteomes" id="UP001237642"/>
    </source>
</evidence>
<proteinExistence type="predicted"/>
<feature type="region of interest" description="Disordered" evidence="1">
    <location>
        <begin position="74"/>
        <end position="150"/>
    </location>
</feature>
<organism evidence="2 3">
    <name type="scientific">Heracleum sosnowskyi</name>
    <dbReference type="NCBI Taxonomy" id="360622"/>
    <lineage>
        <taxon>Eukaryota</taxon>
        <taxon>Viridiplantae</taxon>
        <taxon>Streptophyta</taxon>
        <taxon>Embryophyta</taxon>
        <taxon>Tracheophyta</taxon>
        <taxon>Spermatophyta</taxon>
        <taxon>Magnoliopsida</taxon>
        <taxon>eudicotyledons</taxon>
        <taxon>Gunneridae</taxon>
        <taxon>Pentapetalae</taxon>
        <taxon>asterids</taxon>
        <taxon>campanulids</taxon>
        <taxon>Apiales</taxon>
        <taxon>Apiaceae</taxon>
        <taxon>Apioideae</taxon>
        <taxon>apioid superclade</taxon>
        <taxon>Tordylieae</taxon>
        <taxon>Tordyliinae</taxon>
        <taxon>Heracleum</taxon>
    </lineage>
</organism>
<name>A0AAD8GQK9_9APIA</name>
<evidence type="ECO:0000256" key="1">
    <source>
        <dbReference type="SAM" id="MobiDB-lite"/>
    </source>
</evidence>
<protein>
    <submittedName>
        <fullName evidence="2">Uncharacterized protein</fullName>
    </submittedName>
</protein>
<reference evidence="2" key="1">
    <citation type="submission" date="2023-02" db="EMBL/GenBank/DDBJ databases">
        <title>Genome of toxic invasive species Heracleum sosnowskyi carries increased number of genes despite the absence of recent whole-genome duplications.</title>
        <authorList>
            <person name="Schelkunov M."/>
            <person name="Shtratnikova V."/>
            <person name="Makarenko M."/>
            <person name="Klepikova A."/>
            <person name="Omelchenko D."/>
            <person name="Novikova G."/>
            <person name="Obukhova E."/>
            <person name="Bogdanov V."/>
            <person name="Penin A."/>
            <person name="Logacheva M."/>
        </authorList>
    </citation>
    <scope>NUCLEOTIDE SEQUENCE</scope>
    <source>
        <strain evidence="2">Hsosn_3</strain>
        <tissue evidence="2">Leaf</tissue>
    </source>
</reference>
<gene>
    <name evidence="2" type="ORF">POM88_052420</name>
</gene>
<dbReference type="Proteomes" id="UP001237642">
    <property type="component" value="Unassembled WGS sequence"/>
</dbReference>
<reference evidence="2" key="2">
    <citation type="submission" date="2023-05" db="EMBL/GenBank/DDBJ databases">
        <authorList>
            <person name="Schelkunov M.I."/>
        </authorList>
    </citation>
    <scope>NUCLEOTIDE SEQUENCE</scope>
    <source>
        <strain evidence="2">Hsosn_3</strain>
        <tissue evidence="2">Leaf</tissue>
    </source>
</reference>
<dbReference type="EMBL" id="JAUIZM010000013">
    <property type="protein sequence ID" value="KAK1353285.1"/>
    <property type="molecule type" value="Genomic_DNA"/>
</dbReference>
<dbReference type="AlphaFoldDB" id="A0AAD8GQK9"/>
<accession>A0AAD8GQK9</accession>
<sequence>MRNLPLRLMENSVSDFEKPCLPPTSFPSLSDGQFSVVCKSWRDSVSKIKKPCLPLTGVPFFCLDENVAPEAILEYDPTQDYSVVEDNDEEDNDEFDDEQNSIEDGDGDSEGEGEGDGDGDNDGDDSDSGRVAEFDTPAQLLEDKSSMFFK</sequence>
<evidence type="ECO:0000313" key="2">
    <source>
        <dbReference type="EMBL" id="KAK1353285.1"/>
    </source>
</evidence>
<keyword evidence="3" id="KW-1185">Reference proteome</keyword>
<feature type="compositionally biased region" description="Basic and acidic residues" evidence="1">
    <location>
        <begin position="141"/>
        <end position="150"/>
    </location>
</feature>
<comment type="caution">
    <text evidence="2">The sequence shown here is derived from an EMBL/GenBank/DDBJ whole genome shotgun (WGS) entry which is preliminary data.</text>
</comment>
<feature type="compositionally biased region" description="Acidic residues" evidence="1">
    <location>
        <begin position="83"/>
        <end position="126"/>
    </location>
</feature>